<reference evidence="5" key="2">
    <citation type="submission" date="2025-08" db="UniProtKB">
        <authorList>
            <consortium name="Ensembl"/>
        </authorList>
    </citation>
    <scope>IDENTIFICATION</scope>
</reference>
<protein>
    <recommendedName>
        <fullName evidence="7">Sperm plasma glycoprotein 120</fullName>
    </recommendedName>
</protein>
<sequence>MICPSAQQQTISESSVLDISSCPITYYGQKYEKLYVNFTRRDIVMCFDKFYNPGNEGDCIMGSSPDKWRAVLSIVQADSFLERWIRNKTKTIQNSLRCSVQITMPINNLTMILNLFNFGTEAALSLEARGTGLVALHTRVSDVSQNDTIDISGCRHSEICSNVTCSETATLQTSGCGPLEYCQGNGMLASTCTVTGPTVIDVHGHMNSIQDRCAYSLFSTPLLPDFLVLGNFRDRRRKDVSFLDSVTLRVDGHDIHLEQGGRVQLDDSTLTLSSSPQLVHGVQLSKDQTGVTAELTNLNISVFFDGNTAQILLEGPAGSSVEGLCGNSSSSLSDLRLSEYSSTSCNLLKEAPFSSCNTDIDPEPYITACTDTLCKYPAVDGLNCQFLKAYARACSLHNHTLDGWTSNTGCSSEAFCQDRTCSDHEFCGEKTVSGDTRCFCRAIFASKYQENNSLGDATVCKENSASLTLVGCLLEDKDINYSALQLNDPTCRGQVDELTHMVTFSFNSSNRCGTVVTTNNSYIIYKNTIRSQNYSDVITRKDQVQIDFSCVHSQPNINTATFRIRDWSVAQCITSGAWNYTLTIKAYTDAGRTQLVEWNSELQLNEKIWMVLKTDGLDGSMVSVVTDSCWATGKASPTSSPRHDLIINGCANPADPTVQVEENGLATSTYFSFNMFRFTGGSSDIFLHCQLHLCPKQGNNCIPTCNTPARVHRSASLTYEPEAPAFISVSWTY</sequence>
<dbReference type="PANTHER" id="PTHR14002">
    <property type="entry name" value="ENDOGLIN/TGF-BETA RECEPTOR TYPE III"/>
    <property type="match status" value="1"/>
</dbReference>
<keyword evidence="6" id="KW-1185">Reference proteome</keyword>
<dbReference type="Ensembl" id="ENSACLT00000030107.2">
    <property type="protein sequence ID" value="ENSACLP00000029413.2"/>
    <property type="gene ID" value="ENSACLG00000019912.2"/>
</dbReference>
<dbReference type="GeneTree" id="ENSGT00940000156038"/>
<evidence type="ECO:0000313" key="6">
    <source>
        <dbReference type="Proteomes" id="UP000265100"/>
    </source>
</evidence>
<dbReference type="InterPro" id="IPR014853">
    <property type="entry name" value="VWF/SSPO/ZAN-like_Cys-rich_dom"/>
</dbReference>
<dbReference type="SMART" id="SM00216">
    <property type="entry name" value="VWD"/>
    <property type="match status" value="1"/>
</dbReference>
<dbReference type="OMA" id="CQNTICS"/>
<dbReference type="InterPro" id="IPR001507">
    <property type="entry name" value="ZP_dom"/>
</dbReference>
<dbReference type="STRING" id="8154.ENSACLP00000029413"/>
<dbReference type="PROSITE" id="PS51233">
    <property type="entry name" value="VWFD"/>
    <property type="match status" value="1"/>
</dbReference>
<evidence type="ECO:0000256" key="2">
    <source>
        <dbReference type="ARBA" id="ARBA00023157"/>
    </source>
</evidence>
<dbReference type="SMART" id="SM00241">
    <property type="entry name" value="ZP"/>
    <property type="match status" value="1"/>
</dbReference>
<reference evidence="5" key="3">
    <citation type="submission" date="2025-09" db="UniProtKB">
        <authorList>
            <consortium name="Ensembl"/>
        </authorList>
    </citation>
    <scope>IDENTIFICATION</scope>
</reference>
<accession>A0A3P8QIZ5</accession>
<evidence type="ECO:0000313" key="5">
    <source>
        <dbReference type="Ensembl" id="ENSACLP00000029413.2"/>
    </source>
</evidence>
<dbReference type="AlphaFoldDB" id="A0A3P8QIZ5"/>
<proteinExistence type="predicted"/>
<dbReference type="PANTHER" id="PTHR14002:SF50">
    <property type="entry name" value="ALPHA-TECTORIN-LIKE-RELATED"/>
    <property type="match status" value="1"/>
</dbReference>
<dbReference type="Bgee" id="ENSACLG00000019912">
    <property type="expression patterns" value="Expressed in testis and 3 other cell types or tissues"/>
</dbReference>
<dbReference type="Pfam" id="PF23344">
    <property type="entry name" value="ZP-N"/>
    <property type="match status" value="1"/>
</dbReference>
<evidence type="ECO:0000256" key="1">
    <source>
        <dbReference type="ARBA" id="ARBA00022729"/>
    </source>
</evidence>
<dbReference type="InterPro" id="IPR055355">
    <property type="entry name" value="ZP-C"/>
</dbReference>
<dbReference type="Gene3D" id="2.60.40.4100">
    <property type="entry name" value="Zona pellucida, ZP-C domain"/>
    <property type="match status" value="1"/>
</dbReference>
<dbReference type="Pfam" id="PF00100">
    <property type="entry name" value="Zona_pellucida"/>
    <property type="match status" value="1"/>
</dbReference>
<dbReference type="InterPro" id="IPR001846">
    <property type="entry name" value="VWF_type-D"/>
</dbReference>
<dbReference type="SMART" id="SM00832">
    <property type="entry name" value="C8"/>
    <property type="match status" value="1"/>
</dbReference>
<reference evidence="5" key="1">
    <citation type="submission" date="2018-05" db="EMBL/GenBank/DDBJ databases">
        <authorList>
            <person name="Datahose"/>
        </authorList>
    </citation>
    <scope>NUCLEOTIDE SEQUENCE</scope>
</reference>
<dbReference type="Proteomes" id="UP000265100">
    <property type="component" value="Chromosome 3"/>
</dbReference>
<dbReference type="Pfam" id="PF00094">
    <property type="entry name" value="VWD"/>
    <property type="match status" value="1"/>
</dbReference>
<dbReference type="InterPro" id="IPR055356">
    <property type="entry name" value="ZP-N"/>
</dbReference>
<evidence type="ECO:0000259" key="4">
    <source>
        <dbReference type="PROSITE" id="PS51233"/>
    </source>
</evidence>
<dbReference type="InterPro" id="IPR042235">
    <property type="entry name" value="ZP-C_dom"/>
</dbReference>
<evidence type="ECO:0000259" key="3">
    <source>
        <dbReference type="PROSITE" id="PS51034"/>
    </source>
</evidence>
<feature type="domain" description="VWFD" evidence="4">
    <location>
        <begin position="190"/>
        <end position="370"/>
    </location>
</feature>
<organism evidence="5 6">
    <name type="scientific">Astatotilapia calliptera</name>
    <name type="common">Eastern happy</name>
    <name type="synonym">Chromis callipterus</name>
    <dbReference type="NCBI Taxonomy" id="8154"/>
    <lineage>
        <taxon>Eukaryota</taxon>
        <taxon>Metazoa</taxon>
        <taxon>Chordata</taxon>
        <taxon>Craniata</taxon>
        <taxon>Vertebrata</taxon>
        <taxon>Euteleostomi</taxon>
        <taxon>Actinopterygii</taxon>
        <taxon>Neopterygii</taxon>
        <taxon>Teleostei</taxon>
        <taxon>Neoteleostei</taxon>
        <taxon>Acanthomorphata</taxon>
        <taxon>Ovalentaria</taxon>
        <taxon>Cichlomorphae</taxon>
        <taxon>Cichliformes</taxon>
        <taxon>Cichlidae</taxon>
        <taxon>African cichlids</taxon>
        <taxon>Pseudocrenilabrinae</taxon>
        <taxon>Haplochromini</taxon>
        <taxon>Astatotilapia</taxon>
    </lineage>
</organism>
<dbReference type="Pfam" id="PF08742">
    <property type="entry name" value="C8"/>
    <property type="match status" value="1"/>
</dbReference>
<keyword evidence="2" id="KW-1015">Disulfide bond</keyword>
<dbReference type="Gene3D" id="2.60.40.3210">
    <property type="entry name" value="Zona pellucida, ZP-N domain"/>
    <property type="match status" value="1"/>
</dbReference>
<evidence type="ECO:0008006" key="7">
    <source>
        <dbReference type="Google" id="ProtNLM"/>
    </source>
</evidence>
<keyword evidence="1" id="KW-0732">Signal</keyword>
<dbReference type="PROSITE" id="PS51034">
    <property type="entry name" value="ZP_2"/>
    <property type="match status" value="1"/>
</dbReference>
<name>A0A3P8QIZ5_ASTCA</name>
<feature type="domain" description="ZP" evidence="3">
    <location>
        <begin position="459"/>
        <end position="712"/>
    </location>
</feature>